<dbReference type="SUPFAM" id="SSF55120">
    <property type="entry name" value="Pseudouridine synthase"/>
    <property type="match status" value="1"/>
</dbReference>
<dbReference type="InterPro" id="IPR020103">
    <property type="entry name" value="PsdUridine_synth_cat_dom_sf"/>
</dbReference>
<gene>
    <name evidence="2" type="ORF">KCG56_01210</name>
</gene>
<dbReference type="GO" id="GO:0000455">
    <property type="term" value="P:enzyme-directed rRNA pseudouridine synthesis"/>
    <property type="evidence" value="ECO:0007669"/>
    <property type="project" value="TreeGrafter"/>
</dbReference>
<sequence>MLKTEYNPPHEKTYQPPPLLDGVKPSYLVLPHEKQFYGLPLLHFLCAHFPFVGEENWRRRLNSGFVVGADGVPFDENTLFEPGKTMFYYRETSRESEPRIPFEEKILHIDEHLIVVDKPHFLPVIPSGRFLRETLLTRLRLRPELQHLNVEDITPIHRLDKDTAGVMLLSLNPATRRDYQTMFQEKTVQKTYEAVAPTRTDLDYPLNISSRMERGEKFFLTRETEGEPNAHTTIELIENRGAFSLYRLTPHTGKKHQLRVHMMSLNMPLMNDALYPTPLAAGDEDYDRPLKLLAKKIEFTDPISGEIRVFESSFTL</sequence>
<dbReference type="AlphaFoldDB" id="A0A9X9N4J6"/>
<dbReference type="PROSITE" id="PS01129">
    <property type="entry name" value="PSI_RLU"/>
    <property type="match status" value="1"/>
</dbReference>
<evidence type="ECO:0000313" key="2">
    <source>
        <dbReference type="EMBL" id="UTG72917.1"/>
    </source>
</evidence>
<accession>A0A9X9N4J6</accession>
<dbReference type="GO" id="GO:0003723">
    <property type="term" value="F:RNA binding"/>
    <property type="evidence" value="ECO:0007669"/>
    <property type="project" value="InterPro"/>
</dbReference>
<evidence type="ECO:0000259" key="1">
    <source>
        <dbReference type="Pfam" id="PF00849"/>
    </source>
</evidence>
<dbReference type="PANTHER" id="PTHR21600">
    <property type="entry name" value="MITOCHONDRIAL RNA PSEUDOURIDINE SYNTHASE"/>
    <property type="match status" value="1"/>
</dbReference>
<dbReference type="GO" id="GO:0009982">
    <property type="term" value="F:pseudouridine synthase activity"/>
    <property type="evidence" value="ECO:0007669"/>
    <property type="project" value="InterPro"/>
</dbReference>
<dbReference type="GO" id="GO:0140098">
    <property type="term" value="F:catalytic activity, acting on RNA"/>
    <property type="evidence" value="ECO:0007669"/>
    <property type="project" value="UniProtKB-ARBA"/>
</dbReference>
<dbReference type="Proteomes" id="UP001057305">
    <property type="component" value="Chromosome"/>
</dbReference>
<dbReference type="CDD" id="cd02558">
    <property type="entry name" value="PSRA_1"/>
    <property type="match status" value="1"/>
</dbReference>
<name>A0A9X9N4J6_NEISU</name>
<proteinExistence type="predicted"/>
<dbReference type="InterPro" id="IPR006145">
    <property type="entry name" value="PsdUridine_synth_RsuA/RluA"/>
</dbReference>
<dbReference type="Gene3D" id="3.30.2350.10">
    <property type="entry name" value="Pseudouridine synthase"/>
    <property type="match status" value="1"/>
</dbReference>
<reference evidence="2" key="1">
    <citation type="submission" date="2021-04" db="EMBL/GenBank/DDBJ databases">
        <title>Characterizing Neisseria spp. as novel respiratory pathobionts in bronchiectasis.</title>
        <authorList>
            <person name="Li L."/>
            <person name="Mac Aogain M."/>
            <person name="Xu T."/>
            <person name="Jaggi T.K."/>
            <person name="Chan L.Y."/>
            <person name="Keir H.R."/>
            <person name="Dicker A.J."/>
            <person name="Qu J."/>
            <person name="Liu Y."/>
            <person name="Chen H.S."/>
            <person name="Koh M.S."/>
            <person name="Ong T.H."/>
            <person name="Lim A.Y.H."/>
            <person name="Abisheganaden J."/>
            <person name="Low T.B."/>
            <person name="Oliver B.G."/>
            <person name="Tan N.S."/>
            <person name="Fang M."/>
            <person name="Chalmers J.D."/>
            <person name="Chotirmall S.H."/>
        </authorList>
    </citation>
    <scope>NUCLEOTIDE SEQUENCE</scope>
    <source>
        <strain evidence="2">TT0073</strain>
    </source>
</reference>
<organism evidence="2 3">
    <name type="scientific">Neisseria subflava</name>
    <dbReference type="NCBI Taxonomy" id="28449"/>
    <lineage>
        <taxon>Bacteria</taxon>
        <taxon>Pseudomonadati</taxon>
        <taxon>Pseudomonadota</taxon>
        <taxon>Betaproteobacteria</taxon>
        <taxon>Neisseriales</taxon>
        <taxon>Neisseriaceae</taxon>
        <taxon>Neisseria</taxon>
    </lineage>
</organism>
<dbReference type="Pfam" id="PF00849">
    <property type="entry name" value="PseudoU_synth_2"/>
    <property type="match status" value="1"/>
</dbReference>
<dbReference type="InterPro" id="IPR006224">
    <property type="entry name" value="PsdUridine_synth_RluA-like_CS"/>
</dbReference>
<feature type="domain" description="Pseudouridine synthase RsuA/RluA-like" evidence="1">
    <location>
        <begin position="112"/>
        <end position="262"/>
    </location>
</feature>
<dbReference type="PANTHER" id="PTHR21600:SF84">
    <property type="entry name" value="PSEUDOURIDINE SYNTHASE RSUA_RLUA-LIKE DOMAIN-CONTAINING PROTEIN"/>
    <property type="match status" value="1"/>
</dbReference>
<evidence type="ECO:0000313" key="3">
    <source>
        <dbReference type="Proteomes" id="UP001057305"/>
    </source>
</evidence>
<dbReference type="EMBL" id="CP073116">
    <property type="protein sequence ID" value="UTG72917.1"/>
    <property type="molecule type" value="Genomic_DNA"/>
</dbReference>
<protein>
    <submittedName>
        <fullName evidence="2">RluA family pseudouridine synthase</fullName>
    </submittedName>
</protein>
<dbReference type="InterPro" id="IPR050188">
    <property type="entry name" value="RluA_PseudoU_synthase"/>
</dbReference>